<dbReference type="PROSITE" id="PS00636">
    <property type="entry name" value="DNAJ_1"/>
    <property type="match status" value="1"/>
</dbReference>
<keyword evidence="12" id="KW-1185">Reference proteome</keyword>
<dbReference type="CDD" id="cd00167">
    <property type="entry name" value="SANT"/>
    <property type="match status" value="2"/>
</dbReference>
<dbReference type="InterPro" id="IPR052606">
    <property type="entry name" value="DnaJ_domain_protein"/>
</dbReference>
<evidence type="ECO:0008006" key="13">
    <source>
        <dbReference type="Google" id="ProtNLM"/>
    </source>
</evidence>
<feature type="non-terminal residue" evidence="11">
    <location>
        <position position="490"/>
    </location>
</feature>
<evidence type="ECO:0000256" key="5">
    <source>
        <dbReference type="ARBA" id="ARBA00023136"/>
    </source>
</evidence>
<dbReference type="SUPFAM" id="SSF46565">
    <property type="entry name" value="Chaperone J-domain"/>
    <property type="match status" value="1"/>
</dbReference>
<feature type="domain" description="Myb-like" evidence="10">
    <location>
        <begin position="390"/>
        <end position="436"/>
    </location>
</feature>
<dbReference type="InterPro" id="IPR018253">
    <property type="entry name" value="DnaJ_domain_CS"/>
</dbReference>
<evidence type="ECO:0000259" key="10">
    <source>
        <dbReference type="PROSITE" id="PS50090"/>
    </source>
</evidence>
<dbReference type="PANTHER" id="PTHR44653">
    <property type="entry name" value="DNAJ HOMOLOG SUBFAMILY C MEMBER 1"/>
    <property type="match status" value="1"/>
</dbReference>
<feature type="compositionally biased region" description="Basic residues" evidence="7">
    <location>
        <begin position="250"/>
        <end position="262"/>
    </location>
</feature>
<evidence type="ECO:0000256" key="4">
    <source>
        <dbReference type="ARBA" id="ARBA00022989"/>
    </source>
</evidence>
<dbReference type="CDD" id="cd06257">
    <property type="entry name" value="DnaJ"/>
    <property type="match status" value="1"/>
</dbReference>
<dbReference type="Pfam" id="PF00226">
    <property type="entry name" value="DnaJ"/>
    <property type="match status" value="1"/>
</dbReference>
<keyword evidence="4" id="KW-1133">Transmembrane helix</keyword>
<evidence type="ECO:0000256" key="7">
    <source>
        <dbReference type="SAM" id="MobiDB-lite"/>
    </source>
</evidence>
<dbReference type="PRINTS" id="PR00625">
    <property type="entry name" value="JDOMAIN"/>
</dbReference>
<dbReference type="InterPro" id="IPR009057">
    <property type="entry name" value="Homeodomain-like_sf"/>
</dbReference>
<dbReference type="SUPFAM" id="SSF46689">
    <property type="entry name" value="Homeodomain-like"/>
    <property type="match status" value="2"/>
</dbReference>
<dbReference type="EMBL" id="CAXKWB010032639">
    <property type="protein sequence ID" value="CAL4141614.1"/>
    <property type="molecule type" value="Genomic_DNA"/>
</dbReference>
<dbReference type="PROSITE" id="PS50090">
    <property type="entry name" value="MYB_LIKE"/>
    <property type="match status" value="1"/>
</dbReference>
<feature type="compositionally biased region" description="Basic and acidic residues" evidence="7">
    <location>
        <begin position="454"/>
        <end position="482"/>
    </location>
</feature>
<evidence type="ECO:0000259" key="9">
    <source>
        <dbReference type="PROSITE" id="PS50076"/>
    </source>
</evidence>
<feature type="region of interest" description="Disordered" evidence="7">
    <location>
        <begin position="225"/>
        <end position="304"/>
    </location>
</feature>
<feature type="signal peptide" evidence="8">
    <location>
        <begin position="1"/>
        <end position="17"/>
    </location>
</feature>
<evidence type="ECO:0000313" key="11">
    <source>
        <dbReference type="EMBL" id="CAL4141614.1"/>
    </source>
</evidence>
<keyword evidence="3 8" id="KW-0732">Signal</keyword>
<protein>
    <recommendedName>
        <fullName evidence="13">DnaJ homolog subfamily C member 1</fullName>
    </recommendedName>
</protein>
<reference evidence="11 12" key="1">
    <citation type="submission" date="2024-05" db="EMBL/GenBank/DDBJ databases">
        <authorList>
            <person name="Wallberg A."/>
        </authorList>
    </citation>
    <scope>NUCLEOTIDE SEQUENCE [LARGE SCALE GENOMIC DNA]</scope>
</reference>
<evidence type="ECO:0000256" key="2">
    <source>
        <dbReference type="ARBA" id="ARBA00022692"/>
    </source>
</evidence>
<organism evidence="11 12">
    <name type="scientific">Meganyctiphanes norvegica</name>
    <name type="common">Northern krill</name>
    <name type="synonym">Thysanopoda norvegica</name>
    <dbReference type="NCBI Taxonomy" id="48144"/>
    <lineage>
        <taxon>Eukaryota</taxon>
        <taxon>Metazoa</taxon>
        <taxon>Ecdysozoa</taxon>
        <taxon>Arthropoda</taxon>
        <taxon>Crustacea</taxon>
        <taxon>Multicrustacea</taxon>
        <taxon>Malacostraca</taxon>
        <taxon>Eumalacostraca</taxon>
        <taxon>Eucarida</taxon>
        <taxon>Euphausiacea</taxon>
        <taxon>Euphausiidae</taxon>
        <taxon>Meganyctiphanes</taxon>
    </lineage>
</organism>
<dbReference type="Gene3D" id="1.10.287.110">
    <property type="entry name" value="DnaJ domain"/>
    <property type="match status" value="1"/>
</dbReference>
<dbReference type="Proteomes" id="UP001497623">
    <property type="component" value="Unassembled WGS sequence"/>
</dbReference>
<dbReference type="SMART" id="SM00717">
    <property type="entry name" value="SANT"/>
    <property type="match status" value="2"/>
</dbReference>
<feature type="compositionally biased region" description="Basic and acidic residues" evidence="7">
    <location>
        <begin position="239"/>
        <end position="249"/>
    </location>
</feature>
<dbReference type="GO" id="GO:0005634">
    <property type="term" value="C:nucleus"/>
    <property type="evidence" value="ECO:0007669"/>
    <property type="project" value="UniProtKB-SubCell"/>
</dbReference>
<dbReference type="InterPro" id="IPR036869">
    <property type="entry name" value="J_dom_sf"/>
</dbReference>
<keyword evidence="5" id="KW-0472">Membrane</keyword>
<dbReference type="Gene3D" id="1.10.10.60">
    <property type="entry name" value="Homeodomain-like"/>
    <property type="match status" value="2"/>
</dbReference>
<evidence type="ECO:0000313" key="12">
    <source>
        <dbReference type="Proteomes" id="UP001497623"/>
    </source>
</evidence>
<feature type="chain" id="PRO_5043360041" description="DnaJ homolog subfamily C member 1" evidence="8">
    <location>
        <begin position="18"/>
        <end position="490"/>
    </location>
</feature>
<evidence type="ECO:0000256" key="8">
    <source>
        <dbReference type="SAM" id="SignalP"/>
    </source>
</evidence>
<evidence type="ECO:0000256" key="6">
    <source>
        <dbReference type="ARBA" id="ARBA00037847"/>
    </source>
</evidence>
<dbReference type="Pfam" id="PF23082">
    <property type="entry name" value="Myb_DNA-binding_2"/>
    <property type="match status" value="2"/>
</dbReference>
<evidence type="ECO:0000256" key="1">
    <source>
        <dbReference type="ARBA" id="ARBA00004123"/>
    </source>
</evidence>
<evidence type="ECO:0000256" key="3">
    <source>
        <dbReference type="ARBA" id="ARBA00022729"/>
    </source>
</evidence>
<name>A0AAV2RV15_MEGNR</name>
<comment type="caution">
    <text evidence="11">The sequence shown here is derived from an EMBL/GenBank/DDBJ whole genome shotgun (WGS) entry which is preliminary data.</text>
</comment>
<accession>A0AAV2RV15</accession>
<dbReference type="GO" id="GO:0012505">
    <property type="term" value="C:endomembrane system"/>
    <property type="evidence" value="ECO:0007669"/>
    <property type="project" value="UniProtKB-SubCell"/>
</dbReference>
<dbReference type="InterPro" id="IPR001623">
    <property type="entry name" value="DnaJ_domain"/>
</dbReference>
<proteinExistence type="predicted"/>
<gene>
    <name evidence="11" type="ORF">MNOR_LOCUS28891</name>
</gene>
<dbReference type="AlphaFoldDB" id="A0AAV2RV15"/>
<dbReference type="PANTHER" id="PTHR44653:SF2">
    <property type="entry name" value="DNAJ HOMOLOG SUBFAMILY C MEMBER 1"/>
    <property type="match status" value="1"/>
</dbReference>
<keyword evidence="2" id="KW-0812">Transmembrane</keyword>
<sequence>MRLLWLLFVLAIPAARCWESDEMDVFDVVEEVNQNFYELMEISQDAELPEIKKAYRRLSKVLHPDKNDADDAEVKFRQLVSVYETLRDDGKRKIYDRVLVEGLPDWRSPIFYYRRARKMSMLEISIILTAVISVTQYLMAWGSYIDKRHTLEEFLVKKYKINDRKRKKNEDFENNLEQMENELNLIPRPSWWNILPIQLGKLLIFLVTGGPSMVRSILESIKLEKERRQQEKEEEEEEERRIKEEEEKRKEKRAQRTARKRVFNIPDRSNGGCVLESGDDPEDSPKLLHSRPPKSAPATVVTGGPWTEEDFTELARLMAKHPGGTPKRWHVIAEYMNRTVYEVTKMSSKVMERLAIRRSEQEENLVPEVKEKVKTKAEKLDMSAGSDEAWTTVQQKALEKALKQNPKGTDQRWEKIARLVPDKAKEDCMLRFKFLADKIKKKKLGEEEAGNEDESNRVEESEKHSVGAESKKEDKQTVKTEESLNNQIHG</sequence>
<feature type="domain" description="J" evidence="9">
    <location>
        <begin position="35"/>
        <end position="99"/>
    </location>
</feature>
<feature type="region of interest" description="Disordered" evidence="7">
    <location>
        <begin position="443"/>
        <end position="490"/>
    </location>
</feature>
<dbReference type="PROSITE" id="PS50076">
    <property type="entry name" value="DNAJ_2"/>
    <property type="match status" value="1"/>
</dbReference>
<dbReference type="SMART" id="SM00271">
    <property type="entry name" value="DnaJ"/>
    <property type="match status" value="1"/>
</dbReference>
<comment type="subcellular location">
    <subcellularLocation>
        <location evidence="6">Endomembrane system</location>
        <topology evidence="6">Single-pass membrane protein</topology>
    </subcellularLocation>
    <subcellularLocation>
        <location evidence="1">Nucleus</location>
    </subcellularLocation>
</comment>
<dbReference type="InterPro" id="IPR001005">
    <property type="entry name" value="SANT/Myb"/>
</dbReference>